<reference evidence="7 8" key="1">
    <citation type="submission" date="2013-10" db="EMBL/GenBank/DDBJ databases">
        <authorList>
            <consortium name="International Citrus Genome Consortium"/>
            <person name="Jenkins J."/>
            <person name="Schmutz J."/>
            <person name="Prochnik S."/>
            <person name="Rokhsar D."/>
            <person name="Gmitter F."/>
            <person name="Ollitrault P."/>
            <person name="Machado M."/>
            <person name="Talon M."/>
            <person name="Wincker P."/>
            <person name="Jaillon O."/>
            <person name="Morgante M."/>
        </authorList>
    </citation>
    <scope>NUCLEOTIDE SEQUENCE</scope>
    <source>
        <strain evidence="8">cv. Clemenules</strain>
    </source>
</reference>
<dbReference type="STRING" id="85681.V4RYQ1"/>
<dbReference type="AlphaFoldDB" id="V4RYQ1"/>
<dbReference type="InterPro" id="IPR035802">
    <property type="entry name" value="ENTH/VHS_tepsin"/>
</dbReference>
<feature type="region of interest" description="Disordered" evidence="5">
    <location>
        <begin position="432"/>
        <end position="457"/>
    </location>
</feature>
<dbReference type="GO" id="GO:0030276">
    <property type="term" value="F:clathrin binding"/>
    <property type="evidence" value="ECO:0007669"/>
    <property type="project" value="EnsemblPlants"/>
</dbReference>
<dbReference type="InterPro" id="IPR002014">
    <property type="entry name" value="VHS_dom"/>
</dbReference>
<feature type="domain" description="VHS" evidence="6">
    <location>
        <begin position="20"/>
        <end position="89"/>
    </location>
</feature>
<dbReference type="KEGG" id="cic:CICLE_v10027380mg"/>
<feature type="compositionally biased region" description="Low complexity" evidence="5">
    <location>
        <begin position="577"/>
        <end position="596"/>
    </location>
</feature>
<dbReference type="InterPro" id="IPR039273">
    <property type="entry name" value="TEPSIN"/>
</dbReference>
<dbReference type="GO" id="GO:0030136">
    <property type="term" value="C:clathrin-coated vesicle"/>
    <property type="evidence" value="ECO:0007669"/>
    <property type="project" value="UniProtKB-SubCell"/>
</dbReference>
<keyword evidence="4" id="KW-0968">Cytoplasmic vesicle</keyword>
<dbReference type="InterPro" id="IPR013809">
    <property type="entry name" value="ENTH"/>
</dbReference>
<dbReference type="GO" id="GO:0035652">
    <property type="term" value="P:clathrin-coated vesicle cargo loading"/>
    <property type="evidence" value="ECO:0007669"/>
    <property type="project" value="EnsemblPlants"/>
</dbReference>
<dbReference type="Gramene" id="ESR40153">
    <property type="protein sequence ID" value="ESR40153"/>
    <property type="gene ID" value="CICLE_v10027380mg"/>
</dbReference>
<dbReference type="PANTHER" id="PTHR21514:SF0">
    <property type="entry name" value="AP-4 COMPLEX ACCESSORY SUBUNIT TEPSIN"/>
    <property type="match status" value="1"/>
</dbReference>
<dbReference type="PANTHER" id="PTHR21514">
    <property type="entry name" value="AP-4 COMPLEX ACCESSORY SUBUNIT TEPSIN"/>
    <property type="match status" value="1"/>
</dbReference>
<dbReference type="GO" id="GO:0043130">
    <property type="term" value="F:ubiquitin binding"/>
    <property type="evidence" value="ECO:0007669"/>
    <property type="project" value="InterPro"/>
</dbReference>
<gene>
    <name evidence="7" type="ORF">CICLE_v10027380mg</name>
</gene>
<evidence type="ECO:0000313" key="8">
    <source>
        <dbReference type="Proteomes" id="UP000030687"/>
    </source>
</evidence>
<dbReference type="GO" id="GO:0035091">
    <property type="term" value="F:phosphatidylinositol binding"/>
    <property type="evidence" value="ECO:0007669"/>
    <property type="project" value="InterPro"/>
</dbReference>
<dbReference type="eggNOG" id="ENOG502QV38">
    <property type="taxonomic scope" value="Eukaryota"/>
</dbReference>
<proteinExistence type="predicted"/>
<dbReference type="SMART" id="SM00288">
    <property type="entry name" value="VHS"/>
    <property type="match status" value="1"/>
</dbReference>
<evidence type="ECO:0000256" key="2">
    <source>
        <dbReference type="ARBA" id="ARBA00004601"/>
    </source>
</evidence>
<dbReference type="Pfam" id="PF01417">
    <property type="entry name" value="ENTH"/>
    <property type="match status" value="1"/>
</dbReference>
<organism evidence="7 8">
    <name type="scientific">Citrus clementina</name>
    <name type="common">Clementine</name>
    <name type="synonym">Citrus deliciosa x Citrus sinensis</name>
    <dbReference type="NCBI Taxonomy" id="85681"/>
    <lineage>
        <taxon>Eukaryota</taxon>
        <taxon>Viridiplantae</taxon>
        <taxon>Streptophyta</taxon>
        <taxon>Embryophyta</taxon>
        <taxon>Tracheophyta</taxon>
        <taxon>Spermatophyta</taxon>
        <taxon>Magnoliopsida</taxon>
        <taxon>eudicotyledons</taxon>
        <taxon>Gunneridae</taxon>
        <taxon>Pentapetalae</taxon>
        <taxon>rosids</taxon>
        <taxon>malvids</taxon>
        <taxon>Sapindales</taxon>
        <taxon>Rutaceae</taxon>
        <taxon>Aurantioideae</taxon>
        <taxon>Citrus</taxon>
    </lineage>
</organism>
<dbReference type="EMBL" id="KI536925">
    <property type="protein sequence ID" value="ESR40153.1"/>
    <property type="molecule type" value="Genomic_DNA"/>
</dbReference>
<comment type="subcellular location">
    <subcellularLocation>
        <location evidence="1">Cytoplasmic vesicle</location>
        <location evidence="1">Clathrin-coated vesicle</location>
    </subcellularLocation>
    <subcellularLocation>
        <location evidence="2">Golgi apparatus</location>
        <location evidence="2">trans-Golgi network</location>
    </subcellularLocation>
</comment>
<dbReference type="Gene3D" id="1.25.40.90">
    <property type="match status" value="1"/>
</dbReference>
<dbReference type="GO" id="GO:0005768">
    <property type="term" value="C:endosome"/>
    <property type="evidence" value="ECO:0007669"/>
    <property type="project" value="EnsemblPlants"/>
</dbReference>
<evidence type="ECO:0000313" key="7">
    <source>
        <dbReference type="EMBL" id="ESR40153.1"/>
    </source>
</evidence>
<evidence type="ECO:0000256" key="1">
    <source>
        <dbReference type="ARBA" id="ARBA00004132"/>
    </source>
</evidence>
<accession>V4RYQ1</accession>
<dbReference type="PROSITE" id="PS50179">
    <property type="entry name" value="VHS"/>
    <property type="match status" value="1"/>
</dbReference>
<dbReference type="OMA" id="FSIVHTY"/>
<dbReference type="FunCoup" id="V4RYQ1">
    <property type="interactions" value="1604"/>
</dbReference>
<evidence type="ECO:0000256" key="5">
    <source>
        <dbReference type="SAM" id="MobiDB-lite"/>
    </source>
</evidence>
<evidence type="ECO:0000256" key="4">
    <source>
        <dbReference type="ARBA" id="ARBA00023329"/>
    </source>
</evidence>
<sequence>MDSSRRAVESYWRSRMIDGATSDEDKVTPVYKLEEICELLRSSHVSIVKEVSDFILKRLEHKSPVVKQKALRLIKYSVGKSGTDFRREMQRHSAVVRQLFHYKGQLDPLKGDALNKAVRDMAHEAISAIFSEENKPAPVEDLSLNKRIQGFGNTNFEMPSEDKKSFLSEVVGLGSASIKQGLSSFAQGNSMRKNENGSYRSPNLRRSLTIENDYSDRYEPVELRNETQGGYDISKNVAGGSWNQDSRVLKEDRLNGDSSASYTGSKTREEKLLETIVTYGGVRLQPTRDAIQVFLVEAAKLDALAMSRALEAKLQSPLWQVRMKAICVLESILRKKDDEKFSIILSYFCENNDVVVKLTERDFRLKKRLRKGSSGIEPEQGRRVLFSISWNILVVLSLLGEEQAGGLVSGSERSVKAETTTVVQMPDLIDTADPEDHSETNNYATNPSDQNISNLSTSSTPLIDDLFTDSLGTGANNSEQKNADDPFADVLFHTSEGKEHVEDLFSGMTVDSKPVASGNLLAADKSGSEPFDDIFGSHTEILPKQENQKNNFNDLMAGFSINEDQLKPEGSSAGVPSESIFSDSSSNPSQQLSSDALSSLLGSQSAGMNANPFPFGTMPYNIPAGMTLNPSIASQPMNYSAMGNLFAQQQFLAAMSNLQHIGNLNVHNSGAANLVGGNGGSPLPDIFQPNFPTQASMPALNNSKKEDTRAFDFISDHLASARDSKRVA</sequence>
<dbReference type="CDD" id="cd03572">
    <property type="entry name" value="ENTH_like_Tepsin"/>
    <property type="match status" value="1"/>
</dbReference>
<dbReference type="InParanoid" id="V4RYQ1"/>
<dbReference type="Proteomes" id="UP000030687">
    <property type="component" value="Unassembled WGS sequence"/>
</dbReference>
<keyword evidence="8" id="KW-1185">Reference proteome</keyword>
<evidence type="ECO:0000256" key="3">
    <source>
        <dbReference type="ARBA" id="ARBA00023034"/>
    </source>
</evidence>
<dbReference type="GO" id="GO:0032588">
    <property type="term" value="C:trans-Golgi network membrane"/>
    <property type="evidence" value="ECO:0007669"/>
    <property type="project" value="TreeGrafter"/>
</dbReference>
<evidence type="ECO:0000259" key="6">
    <source>
        <dbReference type="PROSITE" id="PS50179"/>
    </source>
</evidence>
<name>V4RYQ1_CITCL</name>
<keyword evidence="3" id="KW-0333">Golgi apparatus</keyword>
<feature type="compositionally biased region" description="Polar residues" evidence="5">
    <location>
        <begin position="440"/>
        <end position="457"/>
    </location>
</feature>
<dbReference type="InterPro" id="IPR008942">
    <property type="entry name" value="ENTH_VHS"/>
</dbReference>
<feature type="region of interest" description="Disordered" evidence="5">
    <location>
        <begin position="565"/>
        <end position="596"/>
    </location>
</feature>
<dbReference type="SUPFAM" id="SSF48464">
    <property type="entry name" value="ENTH/VHS domain"/>
    <property type="match status" value="1"/>
</dbReference>
<protein>
    <recommendedName>
        <fullName evidence="6">VHS domain-containing protein</fullName>
    </recommendedName>
</protein>